<evidence type="ECO:0000313" key="3">
    <source>
        <dbReference type="Proteomes" id="UP000599578"/>
    </source>
</evidence>
<organism evidence="2 3">
    <name type="scientific">Marinobacterium nitratireducens</name>
    <dbReference type="NCBI Taxonomy" id="518897"/>
    <lineage>
        <taxon>Bacteria</taxon>
        <taxon>Pseudomonadati</taxon>
        <taxon>Pseudomonadota</taxon>
        <taxon>Gammaproteobacteria</taxon>
        <taxon>Oceanospirillales</taxon>
        <taxon>Oceanospirillaceae</taxon>
        <taxon>Marinobacterium</taxon>
    </lineage>
</organism>
<dbReference type="InterPro" id="IPR018490">
    <property type="entry name" value="cNMP-bd_dom_sf"/>
</dbReference>
<dbReference type="InterPro" id="IPR000595">
    <property type="entry name" value="cNMP-bd_dom"/>
</dbReference>
<keyword evidence="3" id="KW-1185">Reference proteome</keyword>
<evidence type="ECO:0000259" key="1">
    <source>
        <dbReference type="PROSITE" id="PS50042"/>
    </source>
</evidence>
<sequence length="175" mass="19981">MKIINFSDLNMYIDEINLSTFSTFGAISSEATFFLLARGTIYEIDKNEWLFKSGDPSDSFYIILVGDVDFFCKVGERKKIFQGRIKTGMEVGVTSMIALQPRWGSARMHSKGVVVKISTDVFHELQIHHNADFSILMINLMREVCRRFIRMSSLLGDIVLSDKNIILLNDSDRLL</sequence>
<dbReference type="InterPro" id="IPR014710">
    <property type="entry name" value="RmlC-like_jellyroll"/>
</dbReference>
<dbReference type="CDD" id="cd00038">
    <property type="entry name" value="CAP_ED"/>
    <property type="match status" value="1"/>
</dbReference>
<dbReference type="PROSITE" id="PS50042">
    <property type="entry name" value="CNMP_BINDING_3"/>
    <property type="match status" value="1"/>
</dbReference>
<dbReference type="AlphaFoldDB" id="A0A918DN62"/>
<dbReference type="SUPFAM" id="SSF51206">
    <property type="entry name" value="cAMP-binding domain-like"/>
    <property type="match status" value="1"/>
</dbReference>
<protein>
    <recommendedName>
        <fullName evidence="1">Cyclic nucleotide-binding domain-containing protein</fullName>
    </recommendedName>
</protein>
<accession>A0A918DN62</accession>
<comment type="caution">
    <text evidence="2">The sequence shown here is derived from an EMBL/GenBank/DDBJ whole genome shotgun (WGS) entry which is preliminary data.</text>
</comment>
<dbReference type="Gene3D" id="2.60.120.10">
    <property type="entry name" value="Jelly Rolls"/>
    <property type="match status" value="1"/>
</dbReference>
<gene>
    <name evidence="2" type="ORF">GCM10011348_03580</name>
</gene>
<feature type="domain" description="Cyclic nucleotide-binding" evidence="1">
    <location>
        <begin position="42"/>
        <end position="125"/>
    </location>
</feature>
<name>A0A918DN62_9GAMM</name>
<proteinExistence type="predicted"/>
<dbReference type="Pfam" id="PF00027">
    <property type="entry name" value="cNMP_binding"/>
    <property type="match status" value="1"/>
</dbReference>
<reference evidence="2 3" key="1">
    <citation type="journal article" date="2014" name="Int. J. Syst. Evol. Microbiol.">
        <title>Complete genome sequence of Corynebacterium casei LMG S-19264T (=DSM 44701T), isolated from a smear-ripened cheese.</title>
        <authorList>
            <consortium name="US DOE Joint Genome Institute (JGI-PGF)"/>
            <person name="Walter F."/>
            <person name="Albersmeier A."/>
            <person name="Kalinowski J."/>
            <person name="Ruckert C."/>
        </authorList>
    </citation>
    <scope>NUCLEOTIDE SEQUENCE [LARGE SCALE GENOMIC DNA]</scope>
    <source>
        <strain evidence="2 3">CGMCC 1.7286</strain>
    </source>
</reference>
<dbReference type="Proteomes" id="UP000599578">
    <property type="component" value="Unassembled WGS sequence"/>
</dbReference>
<evidence type="ECO:0000313" key="2">
    <source>
        <dbReference type="EMBL" id="GGO76421.1"/>
    </source>
</evidence>
<dbReference type="EMBL" id="BMLT01000001">
    <property type="protein sequence ID" value="GGO76421.1"/>
    <property type="molecule type" value="Genomic_DNA"/>
</dbReference>